<keyword evidence="2" id="KW-1185">Reference proteome</keyword>
<organism evidence="1 2">
    <name type="scientific">Actinocatenispora rupis</name>
    <dbReference type="NCBI Taxonomy" id="519421"/>
    <lineage>
        <taxon>Bacteria</taxon>
        <taxon>Bacillati</taxon>
        <taxon>Actinomycetota</taxon>
        <taxon>Actinomycetes</taxon>
        <taxon>Micromonosporales</taxon>
        <taxon>Micromonosporaceae</taxon>
        <taxon>Actinocatenispora</taxon>
    </lineage>
</organism>
<accession>A0A8J3JBS1</accession>
<dbReference type="RefSeq" id="WP_203663882.1">
    <property type="nucleotide sequence ID" value="NZ_BAAAZM010000023.1"/>
</dbReference>
<protein>
    <submittedName>
        <fullName evidence="1">Uncharacterized protein</fullName>
    </submittedName>
</protein>
<dbReference type="Proteomes" id="UP000612808">
    <property type="component" value="Unassembled WGS sequence"/>
</dbReference>
<comment type="caution">
    <text evidence="1">The sequence shown here is derived from an EMBL/GenBank/DDBJ whole genome shotgun (WGS) entry which is preliminary data.</text>
</comment>
<gene>
    <name evidence="1" type="ORF">Aru02nite_64160</name>
</gene>
<reference evidence="1" key="1">
    <citation type="submission" date="2021-01" db="EMBL/GenBank/DDBJ databases">
        <title>Whole genome shotgun sequence of Actinocatenispora rupis NBRC 107355.</title>
        <authorList>
            <person name="Komaki H."/>
            <person name="Tamura T."/>
        </authorList>
    </citation>
    <scope>NUCLEOTIDE SEQUENCE</scope>
    <source>
        <strain evidence="1">NBRC 107355</strain>
    </source>
</reference>
<dbReference type="AlphaFoldDB" id="A0A8J3JBS1"/>
<sequence length="95" mass="10796">MARPAVIESARLSRLRHLVTDTALDVLTAHGVAMPGRIEVEDRPGRIRVRLVFDHRVPGYVRNDLTAEVLEALRPVTRYPVANCVQVVCRRTDRR</sequence>
<evidence type="ECO:0000313" key="2">
    <source>
        <dbReference type="Proteomes" id="UP000612808"/>
    </source>
</evidence>
<name>A0A8J3JBS1_9ACTN</name>
<proteinExistence type="predicted"/>
<dbReference type="EMBL" id="BOMB01000044">
    <property type="protein sequence ID" value="GID15527.1"/>
    <property type="molecule type" value="Genomic_DNA"/>
</dbReference>
<evidence type="ECO:0000313" key="1">
    <source>
        <dbReference type="EMBL" id="GID15527.1"/>
    </source>
</evidence>